<dbReference type="AlphaFoldDB" id="A0AAD5J2U5"/>
<dbReference type="Pfam" id="PF04885">
    <property type="entry name" value="Stig1"/>
    <property type="match status" value="1"/>
</dbReference>
<protein>
    <recommendedName>
        <fullName evidence="6">Stigma-specific Stig1 family protein</fullName>
    </recommendedName>
</protein>
<evidence type="ECO:0000256" key="3">
    <source>
        <dbReference type="SAM" id="SignalP"/>
    </source>
</evidence>
<sequence>MRLKSNVLVAILVLLLLSLVVIVVQGRNSTANVVHHQSVSNVVGSPWLKNVAVAKLSRLRLVGCRGRPWICRQREPPGTRMRCCRNQCVNVFGDRDNCSLCGFRCPFTRQCCRGLCTDTSRSRFNCGRCGNRCPPGIKCRYGMCGYAYPWPRPRPPRSPSPPQPSPMSTDEL</sequence>
<evidence type="ECO:0000313" key="4">
    <source>
        <dbReference type="EMBL" id="KAI9185140.1"/>
    </source>
</evidence>
<feature type="signal peptide" evidence="3">
    <location>
        <begin position="1"/>
        <end position="26"/>
    </location>
</feature>
<accession>A0AAD5J2U5</accession>
<dbReference type="PANTHER" id="PTHR33227">
    <property type="entry name" value="STIGMA-SPECIFIC STIG1-LIKE PROTEIN 3"/>
    <property type="match status" value="1"/>
</dbReference>
<comment type="caution">
    <text evidence="4">The sequence shown here is derived from an EMBL/GenBank/DDBJ whole genome shotgun (WGS) entry which is preliminary data.</text>
</comment>
<comment type="similarity">
    <text evidence="1">Belongs to the STIG1 family.</text>
</comment>
<reference evidence="4" key="2">
    <citation type="submission" date="2023-02" db="EMBL/GenBank/DDBJ databases">
        <authorList>
            <person name="Swenson N.G."/>
            <person name="Wegrzyn J.L."/>
            <person name="Mcevoy S.L."/>
        </authorList>
    </citation>
    <scope>NUCLEOTIDE SEQUENCE</scope>
    <source>
        <strain evidence="4">91603</strain>
        <tissue evidence="4">Leaf</tissue>
    </source>
</reference>
<name>A0AAD5J2U5_ACENE</name>
<dbReference type="PANTHER" id="PTHR33227:SF48">
    <property type="entry name" value="STIGMA-SPECIFIC STIG1-LIKE PROTEIN 4"/>
    <property type="match status" value="1"/>
</dbReference>
<dbReference type="EMBL" id="JAJSOW010000100">
    <property type="protein sequence ID" value="KAI9185140.1"/>
    <property type="molecule type" value="Genomic_DNA"/>
</dbReference>
<keyword evidence="2 3" id="KW-0732">Signal</keyword>
<evidence type="ECO:0008006" key="6">
    <source>
        <dbReference type="Google" id="ProtNLM"/>
    </source>
</evidence>
<evidence type="ECO:0000313" key="5">
    <source>
        <dbReference type="Proteomes" id="UP001064489"/>
    </source>
</evidence>
<organism evidence="4 5">
    <name type="scientific">Acer negundo</name>
    <name type="common">Box elder</name>
    <dbReference type="NCBI Taxonomy" id="4023"/>
    <lineage>
        <taxon>Eukaryota</taxon>
        <taxon>Viridiplantae</taxon>
        <taxon>Streptophyta</taxon>
        <taxon>Embryophyta</taxon>
        <taxon>Tracheophyta</taxon>
        <taxon>Spermatophyta</taxon>
        <taxon>Magnoliopsida</taxon>
        <taxon>eudicotyledons</taxon>
        <taxon>Gunneridae</taxon>
        <taxon>Pentapetalae</taxon>
        <taxon>rosids</taxon>
        <taxon>malvids</taxon>
        <taxon>Sapindales</taxon>
        <taxon>Sapindaceae</taxon>
        <taxon>Hippocastanoideae</taxon>
        <taxon>Acereae</taxon>
        <taxon>Acer</taxon>
    </lineage>
</organism>
<reference evidence="4" key="1">
    <citation type="journal article" date="2022" name="Plant J.">
        <title>Strategies of tolerance reflected in two North American maple genomes.</title>
        <authorList>
            <person name="McEvoy S.L."/>
            <person name="Sezen U.U."/>
            <person name="Trouern-Trend A."/>
            <person name="McMahon S.M."/>
            <person name="Schaberg P.G."/>
            <person name="Yang J."/>
            <person name="Wegrzyn J.L."/>
            <person name="Swenson N.G."/>
        </authorList>
    </citation>
    <scope>NUCLEOTIDE SEQUENCE</scope>
    <source>
        <strain evidence="4">91603</strain>
    </source>
</reference>
<feature type="chain" id="PRO_5042026218" description="Stigma-specific Stig1 family protein" evidence="3">
    <location>
        <begin position="27"/>
        <end position="172"/>
    </location>
</feature>
<keyword evidence="5" id="KW-1185">Reference proteome</keyword>
<dbReference type="InterPro" id="IPR006969">
    <property type="entry name" value="Stig-like"/>
</dbReference>
<dbReference type="Proteomes" id="UP001064489">
    <property type="component" value="Chromosome 3"/>
</dbReference>
<proteinExistence type="inferred from homology"/>
<evidence type="ECO:0000256" key="1">
    <source>
        <dbReference type="ARBA" id="ARBA00006010"/>
    </source>
</evidence>
<evidence type="ECO:0000256" key="2">
    <source>
        <dbReference type="ARBA" id="ARBA00022729"/>
    </source>
</evidence>
<gene>
    <name evidence="4" type="ORF">LWI28_004636</name>
</gene>